<feature type="compositionally biased region" description="Polar residues" evidence="10">
    <location>
        <begin position="133"/>
        <end position="149"/>
    </location>
</feature>
<evidence type="ECO:0000256" key="10">
    <source>
        <dbReference type="SAM" id="MobiDB-lite"/>
    </source>
</evidence>
<sequence>MNFTRYCVAATLSLAIHGTLLLMDDEAKVFAMPAGNQSTSVSLNFVAQPQTVRHEQPVSSPTEPKQQSKPNTPKPEQRKPQEAKKVVKSDKPAPATQPLEKKTAPSSSSSVVKEEPTNQWQENKEPAPAPSRSGVTNQPTLVETPSFLSRPTPPHYPRLAQKRGIEGVALYEVWLDEHGRQIKQILLSSSGAQLLDQSALSAIKQWKFSPYTVNGQTMAHRVQIPVRFKLEG</sequence>
<evidence type="ECO:0000256" key="7">
    <source>
        <dbReference type="ARBA" id="ARBA00022927"/>
    </source>
</evidence>
<evidence type="ECO:0000256" key="5">
    <source>
        <dbReference type="ARBA" id="ARBA00022519"/>
    </source>
</evidence>
<reference evidence="12" key="1">
    <citation type="submission" date="2020-08" db="EMBL/GenBank/DDBJ databases">
        <title>Genome Sequencing and Pan-Genome Analysis of Migratory bird Vibrio Strains, Inner Mongolia.</title>
        <authorList>
            <person name="Zheng L."/>
        </authorList>
    </citation>
    <scope>NUCLEOTIDE SEQUENCE</scope>
    <source>
        <strain evidence="12">M13F</strain>
    </source>
</reference>
<comment type="subcellular location">
    <subcellularLocation>
        <location evidence="1">Cell inner membrane</location>
        <topology evidence="1">Single-pass membrane protein</topology>
        <orientation evidence="1">Periplasmic side</orientation>
    </subcellularLocation>
</comment>
<dbReference type="EMBL" id="JACRUP010000012">
    <property type="protein sequence ID" value="MBC5852289.1"/>
    <property type="molecule type" value="Genomic_DNA"/>
</dbReference>
<dbReference type="GO" id="GO:0055085">
    <property type="term" value="P:transmembrane transport"/>
    <property type="evidence" value="ECO:0007669"/>
    <property type="project" value="InterPro"/>
</dbReference>
<evidence type="ECO:0000259" key="11">
    <source>
        <dbReference type="PROSITE" id="PS52015"/>
    </source>
</evidence>
<organism evidence="12 13">
    <name type="scientific">Vibrio metschnikovii</name>
    <dbReference type="NCBI Taxonomy" id="28172"/>
    <lineage>
        <taxon>Bacteria</taxon>
        <taxon>Pseudomonadati</taxon>
        <taxon>Pseudomonadota</taxon>
        <taxon>Gammaproteobacteria</taxon>
        <taxon>Vibrionales</taxon>
        <taxon>Vibrionaceae</taxon>
        <taxon>Vibrio</taxon>
    </lineage>
</organism>
<dbReference type="GO" id="GO:0015031">
    <property type="term" value="P:protein transport"/>
    <property type="evidence" value="ECO:0007669"/>
    <property type="project" value="UniProtKB-KW"/>
</dbReference>
<feature type="compositionally biased region" description="Polar residues" evidence="10">
    <location>
        <begin position="50"/>
        <end position="71"/>
    </location>
</feature>
<comment type="caution">
    <text evidence="12">The sequence shown here is derived from an EMBL/GenBank/DDBJ whole genome shotgun (WGS) entry which is preliminary data.</text>
</comment>
<dbReference type="SUPFAM" id="SSF74653">
    <property type="entry name" value="TolA/TonB C-terminal domain"/>
    <property type="match status" value="1"/>
</dbReference>
<evidence type="ECO:0000313" key="12">
    <source>
        <dbReference type="EMBL" id="MBC5852289.1"/>
    </source>
</evidence>
<evidence type="ECO:0000313" key="13">
    <source>
        <dbReference type="Proteomes" id="UP000615796"/>
    </source>
</evidence>
<evidence type="ECO:0000256" key="3">
    <source>
        <dbReference type="ARBA" id="ARBA00022448"/>
    </source>
</evidence>
<evidence type="ECO:0000256" key="6">
    <source>
        <dbReference type="ARBA" id="ARBA00022692"/>
    </source>
</evidence>
<feature type="compositionally biased region" description="Basic and acidic residues" evidence="10">
    <location>
        <begin position="75"/>
        <end position="91"/>
    </location>
</feature>
<proteinExistence type="inferred from homology"/>
<dbReference type="PANTHER" id="PTHR33446:SF2">
    <property type="entry name" value="PROTEIN TONB"/>
    <property type="match status" value="1"/>
</dbReference>
<dbReference type="InterPro" id="IPR051045">
    <property type="entry name" value="TonB-dependent_transducer"/>
</dbReference>
<dbReference type="InterPro" id="IPR037682">
    <property type="entry name" value="TonB_C"/>
</dbReference>
<evidence type="ECO:0000256" key="9">
    <source>
        <dbReference type="ARBA" id="ARBA00023136"/>
    </source>
</evidence>
<dbReference type="AlphaFoldDB" id="A0A9X0UJR2"/>
<evidence type="ECO:0000256" key="8">
    <source>
        <dbReference type="ARBA" id="ARBA00022989"/>
    </source>
</evidence>
<dbReference type="Proteomes" id="UP000615796">
    <property type="component" value="Unassembled WGS sequence"/>
</dbReference>
<keyword evidence="3" id="KW-0813">Transport</keyword>
<name>A0A9X0UJR2_VIBME</name>
<keyword evidence="4" id="KW-1003">Cell membrane</keyword>
<evidence type="ECO:0000256" key="4">
    <source>
        <dbReference type="ARBA" id="ARBA00022475"/>
    </source>
</evidence>
<feature type="region of interest" description="Disordered" evidence="10">
    <location>
        <begin position="50"/>
        <end position="155"/>
    </location>
</feature>
<dbReference type="Pfam" id="PF03544">
    <property type="entry name" value="TonB_C"/>
    <property type="match status" value="1"/>
</dbReference>
<keyword evidence="6" id="KW-0812">Transmembrane</keyword>
<gene>
    <name evidence="12" type="ORF">H8Q88_15390</name>
</gene>
<dbReference type="GO" id="GO:0031992">
    <property type="term" value="F:energy transducer activity"/>
    <property type="evidence" value="ECO:0007669"/>
    <property type="project" value="TreeGrafter"/>
</dbReference>
<keyword evidence="13" id="KW-1185">Reference proteome</keyword>
<keyword evidence="5" id="KW-0997">Cell inner membrane</keyword>
<dbReference type="NCBIfam" id="TIGR01352">
    <property type="entry name" value="tonB_Cterm"/>
    <property type="match status" value="1"/>
</dbReference>
<dbReference type="PANTHER" id="PTHR33446">
    <property type="entry name" value="PROTEIN TONB-RELATED"/>
    <property type="match status" value="1"/>
</dbReference>
<dbReference type="Gene3D" id="3.30.1150.10">
    <property type="match status" value="1"/>
</dbReference>
<comment type="similarity">
    <text evidence="2">Belongs to the TonB family.</text>
</comment>
<dbReference type="InterPro" id="IPR006260">
    <property type="entry name" value="TonB/TolA_C"/>
</dbReference>
<evidence type="ECO:0000256" key="2">
    <source>
        <dbReference type="ARBA" id="ARBA00006555"/>
    </source>
</evidence>
<dbReference type="RefSeq" id="WP_187026786.1">
    <property type="nucleotide sequence ID" value="NZ_JACRUP010000012.1"/>
</dbReference>
<keyword evidence="8" id="KW-1133">Transmembrane helix</keyword>
<dbReference type="PROSITE" id="PS52015">
    <property type="entry name" value="TONB_CTD"/>
    <property type="match status" value="1"/>
</dbReference>
<keyword evidence="7" id="KW-0653">Protein transport</keyword>
<evidence type="ECO:0000256" key="1">
    <source>
        <dbReference type="ARBA" id="ARBA00004383"/>
    </source>
</evidence>
<dbReference type="GO" id="GO:0098797">
    <property type="term" value="C:plasma membrane protein complex"/>
    <property type="evidence" value="ECO:0007669"/>
    <property type="project" value="TreeGrafter"/>
</dbReference>
<protein>
    <submittedName>
        <fullName evidence="12">Energy transducer TonB</fullName>
    </submittedName>
</protein>
<keyword evidence="9" id="KW-0472">Membrane</keyword>
<feature type="domain" description="TonB C-terminal" evidence="11">
    <location>
        <begin position="141"/>
        <end position="232"/>
    </location>
</feature>
<accession>A0A9X0UJR2</accession>